<comment type="subcellular location">
    <subcellularLocation>
        <location evidence="4">Cell membrane</location>
        <topology evidence="4">Multi-pass membrane protein</topology>
    </subcellularLocation>
</comment>
<keyword evidence="4" id="KW-1003">Cell membrane</keyword>
<dbReference type="NCBIfam" id="NF037959">
    <property type="entry name" value="MFS_SpdSyn"/>
    <property type="match status" value="1"/>
</dbReference>
<keyword evidence="4" id="KW-0472">Membrane</keyword>
<evidence type="ECO:0000313" key="7">
    <source>
        <dbReference type="EMBL" id="AXI81408.1"/>
    </source>
</evidence>
<feature type="active site" description="Proton acceptor" evidence="4 5">
    <location>
        <position position="365"/>
    </location>
</feature>
<dbReference type="GO" id="GO:0005886">
    <property type="term" value="C:plasma membrane"/>
    <property type="evidence" value="ECO:0007669"/>
    <property type="project" value="UniProtKB-SubCell"/>
</dbReference>
<dbReference type="HAMAP" id="MF_00198">
    <property type="entry name" value="Spermidine_synth"/>
    <property type="match status" value="1"/>
</dbReference>
<feature type="transmembrane region" description="Helical" evidence="4">
    <location>
        <begin position="33"/>
        <end position="53"/>
    </location>
</feature>
<feature type="domain" description="PABS" evidence="6">
    <location>
        <begin position="202"/>
        <end position="452"/>
    </location>
</feature>
<dbReference type="AlphaFoldDB" id="A0A345T603"/>
<protein>
    <recommendedName>
        <fullName evidence="4">Polyamine aminopropyltransferase</fullName>
    </recommendedName>
    <alternativeName>
        <fullName evidence="4">Putrescine aminopropyltransferase</fullName>
        <shortName evidence="4">PAPT</shortName>
    </alternativeName>
    <alternativeName>
        <fullName evidence="4">Spermidine synthase</fullName>
        <shortName evidence="4">SPDS</shortName>
        <shortName evidence="4">SPDSY</shortName>
        <ecNumber evidence="4">2.5.1.16</ecNumber>
    </alternativeName>
</protein>
<name>A0A345T603_9ACTN</name>
<reference evidence="8" key="1">
    <citation type="submission" date="2018-07" db="EMBL/GenBank/DDBJ databases">
        <title>Streptacidiphilus bronchialis DSM 106435 chromosome.</title>
        <authorList>
            <person name="Batra D."/>
            <person name="Gulvik C.A."/>
        </authorList>
    </citation>
    <scope>NUCLEOTIDE SEQUENCE [LARGE SCALE GENOMIC DNA]</scope>
    <source>
        <strain evidence="8">DSM 106435</strain>
    </source>
</reference>
<evidence type="ECO:0000256" key="2">
    <source>
        <dbReference type="ARBA" id="ARBA00022679"/>
    </source>
</evidence>
<dbReference type="EC" id="2.5.1.16" evidence="4"/>
<dbReference type="Gene3D" id="3.40.50.150">
    <property type="entry name" value="Vaccinia Virus protein VP39"/>
    <property type="match status" value="1"/>
</dbReference>
<comment type="catalytic activity">
    <reaction evidence="4">
        <text>S-adenosyl 3-(methylsulfanyl)propylamine + putrescine = S-methyl-5'-thioadenosine + spermidine + H(+)</text>
        <dbReference type="Rhea" id="RHEA:12721"/>
        <dbReference type="ChEBI" id="CHEBI:15378"/>
        <dbReference type="ChEBI" id="CHEBI:17509"/>
        <dbReference type="ChEBI" id="CHEBI:57443"/>
        <dbReference type="ChEBI" id="CHEBI:57834"/>
        <dbReference type="ChEBI" id="CHEBI:326268"/>
        <dbReference type="EC" id="2.5.1.16"/>
    </reaction>
</comment>
<keyword evidence="8" id="KW-1185">Reference proteome</keyword>
<dbReference type="NCBIfam" id="NF002956">
    <property type="entry name" value="PRK03612.1"/>
    <property type="match status" value="1"/>
</dbReference>
<proteinExistence type="inferred from homology"/>
<feature type="binding site" evidence="4">
    <location>
        <position position="236"/>
    </location>
    <ligand>
        <name>S-methyl-5'-thioadenosine</name>
        <dbReference type="ChEBI" id="CHEBI:17509"/>
    </ligand>
</feature>
<dbReference type="Gene3D" id="1.20.1250.20">
    <property type="entry name" value="MFS general substrate transporter like domains"/>
    <property type="match status" value="1"/>
</dbReference>
<dbReference type="InterPro" id="IPR030373">
    <property type="entry name" value="PABS_CS"/>
</dbReference>
<feature type="binding site" evidence="4">
    <location>
        <position position="290"/>
    </location>
    <ligand>
        <name>spermidine</name>
        <dbReference type="ChEBI" id="CHEBI:57834"/>
    </ligand>
</feature>
<keyword evidence="4" id="KW-0745">Spermidine biosynthesis</keyword>
<keyword evidence="4" id="KW-1133">Transmembrane helix</keyword>
<keyword evidence="2 4" id="KW-0808">Transferase</keyword>
<evidence type="ECO:0000256" key="4">
    <source>
        <dbReference type="HAMAP-Rule" id="MF_00198"/>
    </source>
</evidence>
<evidence type="ECO:0000259" key="6">
    <source>
        <dbReference type="PROSITE" id="PS51006"/>
    </source>
</evidence>
<dbReference type="InterPro" id="IPR029063">
    <property type="entry name" value="SAM-dependent_MTases_sf"/>
</dbReference>
<comment type="function">
    <text evidence="4">Catalyzes the irreversible transfer of a propylamine group from the amino donor S-adenosylmethioninamine (decarboxy-AdoMet) to putrescine (1,4-diaminobutane) to yield spermidine.</text>
</comment>
<dbReference type="Pfam" id="PF01564">
    <property type="entry name" value="Spermine_synth"/>
    <property type="match status" value="1"/>
</dbReference>
<dbReference type="PANTHER" id="PTHR43317">
    <property type="entry name" value="THERMOSPERMINE SYNTHASE ACAULIS5"/>
    <property type="match status" value="1"/>
</dbReference>
<evidence type="ECO:0000256" key="5">
    <source>
        <dbReference type="PROSITE-ProRule" id="PRU00354"/>
    </source>
</evidence>
<comment type="caution">
    <text evidence="4">Lacks conserved residue(s) required for the propagation of feature annotation.</text>
</comment>
<evidence type="ECO:0000313" key="8">
    <source>
        <dbReference type="Proteomes" id="UP000249340"/>
    </source>
</evidence>
<feature type="transmembrane region" description="Helical" evidence="4">
    <location>
        <begin position="130"/>
        <end position="153"/>
    </location>
</feature>
<comment type="subunit">
    <text evidence="4">Homodimer or homotetramer.</text>
</comment>
<evidence type="ECO:0000256" key="1">
    <source>
        <dbReference type="ARBA" id="ARBA00007867"/>
    </source>
</evidence>
<comment type="similarity">
    <text evidence="1 4">Belongs to the spermidine/spermine synthase family.</text>
</comment>
<dbReference type="InterPro" id="IPR036259">
    <property type="entry name" value="MFS_trans_sf"/>
</dbReference>
<keyword evidence="3 4" id="KW-0620">Polyamine biosynthesis</keyword>
<dbReference type="CDD" id="cd02440">
    <property type="entry name" value="AdoMet_MTases"/>
    <property type="match status" value="1"/>
</dbReference>
<feature type="transmembrane region" description="Helical" evidence="4">
    <location>
        <begin position="65"/>
        <end position="89"/>
    </location>
</feature>
<dbReference type="Proteomes" id="UP000249340">
    <property type="component" value="Chromosome"/>
</dbReference>
<dbReference type="PROSITE" id="PS51006">
    <property type="entry name" value="PABS_2"/>
    <property type="match status" value="1"/>
</dbReference>
<dbReference type="SUPFAM" id="SSF53335">
    <property type="entry name" value="S-adenosyl-L-methionine-dependent methyltransferases"/>
    <property type="match status" value="1"/>
</dbReference>
<dbReference type="UniPathway" id="UPA00248">
    <property type="reaction ID" value="UER00314"/>
</dbReference>
<gene>
    <name evidence="4" type="primary">speE</name>
    <name evidence="7" type="ORF">C7M71_014350</name>
</gene>
<dbReference type="GO" id="GO:0010487">
    <property type="term" value="F:thermospermine synthase activity"/>
    <property type="evidence" value="ECO:0007669"/>
    <property type="project" value="UniProtKB-ARBA"/>
</dbReference>
<dbReference type="InterPro" id="IPR030374">
    <property type="entry name" value="PABS"/>
</dbReference>
<sequence>MVLLAAFVCAACGLVYELELVALGGRLLGDPVTQTSLVLSVMVFAMGIGSLLAKHLTRRPATAFAVVESALALVGGLSGLALYACWAWFGQCRAATAALAALIGLLIGAEIPLLMTLIQRIRRQDPGRAVADLFAADYVGALVGGLAFPFLLLPAFGQAAGALLAGGVNAVAGGAVVLWLFRDEPARRTRLLLWAGCGLVLAALATAAAGTDAVERAARHALYGDRVRFADQGGQQEIVLTGAATGAGLRLYLDGRLALCAADGRRLQQALAAPAMAGPHARVLVLGGGDGLTVREVLRHPGVRQVVAVQPDPDLTALARTDPALTALNRHALDDPRVRIVAADPFGWLRAAASAEPPFDVILADLPEPGGERGAELWTEEFYGLAARLLAPGGRLALHPGPLGPGTAAERRFWAVESTLRSVALRTTPYAVPVGTPGCGTPADQGFLLAAARPTTLAPAELRAAATRLAARRPTPAPPPATLLRPLG</sequence>
<organism evidence="7 8">
    <name type="scientific">Peterkaempfera bronchialis</name>
    <dbReference type="NCBI Taxonomy" id="2126346"/>
    <lineage>
        <taxon>Bacteria</taxon>
        <taxon>Bacillati</taxon>
        <taxon>Actinomycetota</taxon>
        <taxon>Actinomycetes</taxon>
        <taxon>Kitasatosporales</taxon>
        <taxon>Streptomycetaceae</taxon>
        <taxon>Peterkaempfera</taxon>
    </lineage>
</organism>
<evidence type="ECO:0000256" key="3">
    <source>
        <dbReference type="ARBA" id="ARBA00023115"/>
    </source>
</evidence>
<dbReference type="KEGG" id="stri:C7M71_014350"/>
<feature type="transmembrane region" description="Helical" evidence="4">
    <location>
        <begin position="95"/>
        <end position="118"/>
    </location>
</feature>
<dbReference type="SUPFAM" id="SSF103473">
    <property type="entry name" value="MFS general substrate transporter"/>
    <property type="match status" value="1"/>
</dbReference>
<dbReference type="GO" id="GO:0008295">
    <property type="term" value="P:spermidine biosynthetic process"/>
    <property type="evidence" value="ECO:0007669"/>
    <property type="project" value="UniProtKB-UniRule"/>
</dbReference>
<dbReference type="PROSITE" id="PS01330">
    <property type="entry name" value="PABS_1"/>
    <property type="match status" value="1"/>
</dbReference>
<dbReference type="GO" id="GO:0004766">
    <property type="term" value="F:spermidine synthase activity"/>
    <property type="evidence" value="ECO:0007669"/>
    <property type="project" value="UniProtKB-UniRule"/>
</dbReference>
<dbReference type="InterPro" id="IPR001045">
    <property type="entry name" value="Spermi_synthase"/>
</dbReference>
<feature type="transmembrane region" description="Helical" evidence="4">
    <location>
        <begin position="159"/>
        <end position="179"/>
    </location>
</feature>
<comment type="pathway">
    <text evidence="4">Amine and polyamine biosynthesis; spermidine biosynthesis; spermidine from putrescine: step 1/1.</text>
</comment>
<accession>A0A345T603</accession>
<feature type="transmembrane region" description="Helical" evidence="4">
    <location>
        <begin position="191"/>
        <end position="210"/>
    </location>
</feature>
<dbReference type="OrthoDB" id="9793120at2"/>
<keyword evidence="4" id="KW-0812">Transmembrane</keyword>
<dbReference type="PANTHER" id="PTHR43317:SF1">
    <property type="entry name" value="THERMOSPERMINE SYNTHASE ACAULIS5"/>
    <property type="match status" value="1"/>
</dbReference>
<dbReference type="EMBL" id="CP031264">
    <property type="protein sequence ID" value="AXI81408.1"/>
    <property type="molecule type" value="Genomic_DNA"/>
</dbReference>